<dbReference type="InterPro" id="IPR001789">
    <property type="entry name" value="Sig_transdc_resp-reg_receiver"/>
</dbReference>
<evidence type="ECO:0000313" key="4">
    <source>
        <dbReference type="Proteomes" id="UP001058003"/>
    </source>
</evidence>
<dbReference type="GO" id="GO:0000160">
    <property type="term" value="P:phosphorelay signal transduction system"/>
    <property type="evidence" value="ECO:0007669"/>
    <property type="project" value="InterPro"/>
</dbReference>
<evidence type="ECO:0000256" key="1">
    <source>
        <dbReference type="PROSITE-ProRule" id="PRU00169"/>
    </source>
</evidence>
<proteinExistence type="predicted"/>
<reference evidence="3" key="1">
    <citation type="submission" date="2021-04" db="EMBL/GenBank/DDBJ databases">
        <title>Dactylosporangium aurantiacum NRRL B-8018 full assembly.</title>
        <authorList>
            <person name="Hartkoorn R.C."/>
            <person name="Beaudoing E."/>
            <person name="Hot D."/>
        </authorList>
    </citation>
    <scope>NUCLEOTIDE SEQUENCE</scope>
    <source>
        <strain evidence="3">NRRL B-8018</strain>
    </source>
</reference>
<dbReference type="Proteomes" id="UP001058003">
    <property type="component" value="Chromosome"/>
</dbReference>
<dbReference type="SMART" id="SM00448">
    <property type="entry name" value="REC"/>
    <property type="match status" value="1"/>
</dbReference>
<dbReference type="CDD" id="cd17557">
    <property type="entry name" value="REC_Rcp-like"/>
    <property type="match status" value="1"/>
</dbReference>
<name>A0A9Q9MR86_9ACTN</name>
<dbReference type="AlphaFoldDB" id="A0A9Q9MR86"/>
<evidence type="ECO:0000259" key="2">
    <source>
        <dbReference type="PROSITE" id="PS50110"/>
    </source>
</evidence>
<keyword evidence="4" id="KW-1185">Reference proteome</keyword>
<keyword evidence="1" id="KW-0597">Phosphoprotein</keyword>
<dbReference type="Gene3D" id="3.40.50.2300">
    <property type="match status" value="1"/>
</dbReference>
<dbReference type="KEGG" id="daur:Daura_20125"/>
<sequence length="157" mass="17669">MPTEPAVLQVLLVEDDLADVALMESVFEDHRINSELHHVADGEEAMAFLYKEEPYTDAPRPDLILLDLNMPRVDGRQALTLIKQDDKLKSIPVIVFTTSSTDSDIMASYSRNANAFITKPIDLDQFEHVVAEIRNFYGHTVTLPSRVSDPTRLDEAD</sequence>
<organism evidence="3 4">
    <name type="scientific">Dactylosporangium aurantiacum</name>
    <dbReference type="NCBI Taxonomy" id="35754"/>
    <lineage>
        <taxon>Bacteria</taxon>
        <taxon>Bacillati</taxon>
        <taxon>Actinomycetota</taxon>
        <taxon>Actinomycetes</taxon>
        <taxon>Micromonosporales</taxon>
        <taxon>Micromonosporaceae</taxon>
        <taxon>Dactylosporangium</taxon>
    </lineage>
</organism>
<dbReference type="OrthoDB" id="9793549at2"/>
<dbReference type="PANTHER" id="PTHR44520">
    <property type="entry name" value="RESPONSE REGULATOR RCP1-RELATED"/>
    <property type="match status" value="1"/>
</dbReference>
<dbReference type="SUPFAM" id="SSF52172">
    <property type="entry name" value="CheY-like"/>
    <property type="match status" value="1"/>
</dbReference>
<evidence type="ECO:0000313" key="3">
    <source>
        <dbReference type="EMBL" id="UWZ58272.1"/>
    </source>
</evidence>
<dbReference type="EMBL" id="CP073767">
    <property type="protein sequence ID" value="UWZ58272.1"/>
    <property type="molecule type" value="Genomic_DNA"/>
</dbReference>
<gene>
    <name evidence="3" type="ORF">Daura_20125</name>
</gene>
<dbReference type="InterPro" id="IPR011006">
    <property type="entry name" value="CheY-like_superfamily"/>
</dbReference>
<feature type="modified residue" description="4-aspartylphosphate" evidence="1">
    <location>
        <position position="67"/>
    </location>
</feature>
<feature type="domain" description="Response regulatory" evidence="2">
    <location>
        <begin position="9"/>
        <end position="134"/>
    </location>
</feature>
<dbReference type="RefSeq" id="WP_052387350.1">
    <property type="nucleotide sequence ID" value="NZ_CP073767.1"/>
</dbReference>
<protein>
    <submittedName>
        <fullName evidence="3">Response regulator</fullName>
    </submittedName>
</protein>
<dbReference type="PROSITE" id="PS50110">
    <property type="entry name" value="RESPONSE_REGULATORY"/>
    <property type="match status" value="1"/>
</dbReference>
<accession>A0A9Q9MR86</accession>
<dbReference type="InterPro" id="IPR052893">
    <property type="entry name" value="TCS_response_regulator"/>
</dbReference>
<dbReference type="Pfam" id="PF00072">
    <property type="entry name" value="Response_reg"/>
    <property type="match status" value="1"/>
</dbReference>